<evidence type="ECO:0000256" key="1">
    <source>
        <dbReference type="SAM" id="SignalP"/>
    </source>
</evidence>
<reference evidence="4" key="1">
    <citation type="submission" date="2016-10" db="EMBL/GenBank/DDBJ databases">
        <authorList>
            <person name="Varghese N."/>
            <person name="Submissions S."/>
        </authorList>
    </citation>
    <scope>NUCLEOTIDE SEQUENCE [LARGE SCALE GENOMIC DNA]</scope>
    <source>
        <strain evidence="4">CL127</strain>
    </source>
</reference>
<dbReference type="PANTHER" id="PTHR33734">
    <property type="entry name" value="LYSM DOMAIN-CONTAINING GPI-ANCHORED PROTEIN 2"/>
    <property type="match status" value="1"/>
</dbReference>
<keyword evidence="1" id="KW-0732">Signal</keyword>
<proteinExistence type="predicted"/>
<dbReference type="PANTHER" id="PTHR33734:SF22">
    <property type="entry name" value="MEMBRANE-BOUND LYTIC MUREIN TRANSGLYCOSYLASE D"/>
    <property type="match status" value="1"/>
</dbReference>
<dbReference type="Gene3D" id="3.10.350.10">
    <property type="entry name" value="LysM domain"/>
    <property type="match status" value="2"/>
</dbReference>
<feature type="signal peptide" evidence="1">
    <location>
        <begin position="1"/>
        <end position="34"/>
    </location>
</feature>
<dbReference type="SUPFAM" id="SSF54106">
    <property type="entry name" value="LysM domain"/>
    <property type="match status" value="2"/>
</dbReference>
<dbReference type="RefSeq" id="WP_091734340.1">
    <property type="nucleotide sequence ID" value="NZ_FOYR01000001.1"/>
</dbReference>
<evidence type="ECO:0000259" key="2">
    <source>
        <dbReference type="PROSITE" id="PS51782"/>
    </source>
</evidence>
<sequence length="340" mass="34443">MTTTTSSRRLLGVTAPTVLLTAVASALVATPAHAQAAESAARTPLIALPTGAVLAALAARTVPTEVAPPADYTVQGGDTLWDIARAHGTTVAALYAANGLGSGSIIHPGQVLSLGSPASAPAEAPAEAPAPAADTAAGYEVAAGDTLWSIAQQHGLTLAELYAANGLSPDSIIYPGQTLRFSAPAPAPAPASTSAPDATPAVDTYTAPQVVLSDEQVANARLIIQIGRQLGVPEHGIAIALATAMVESRLTNAPAGDRDSIGLFQQRPSTGWGTPEQIADPSYAAQAFFAGTAHTNGLLDIPDWQGLGFGEAAQEVQISAYPARYALWQPQAEAWLAALG</sequence>
<dbReference type="InterPro" id="IPR018392">
    <property type="entry name" value="LysM"/>
</dbReference>
<dbReference type="PROSITE" id="PS51782">
    <property type="entry name" value="LYSM"/>
    <property type="match status" value="2"/>
</dbReference>
<name>A0A1I6FP94_9MICO</name>
<feature type="domain" description="LysM" evidence="2">
    <location>
        <begin position="137"/>
        <end position="181"/>
    </location>
</feature>
<dbReference type="CDD" id="cd00118">
    <property type="entry name" value="LysM"/>
    <property type="match status" value="2"/>
</dbReference>
<evidence type="ECO:0000313" key="4">
    <source>
        <dbReference type="Proteomes" id="UP000198877"/>
    </source>
</evidence>
<protein>
    <submittedName>
        <fullName evidence="3">LysM repeat-containing protein</fullName>
    </submittedName>
</protein>
<dbReference type="GO" id="GO:0008932">
    <property type="term" value="F:lytic endotransglycosylase activity"/>
    <property type="evidence" value="ECO:0007669"/>
    <property type="project" value="TreeGrafter"/>
</dbReference>
<feature type="domain" description="LysM" evidence="2">
    <location>
        <begin position="70"/>
        <end position="114"/>
    </location>
</feature>
<dbReference type="SMART" id="SM00257">
    <property type="entry name" value="LysM"/>
    <property type="match status" value="2"/>
</dbReference>
<feature type="chain" id="PRO_5038600787" evidence="1">
    <location>
        <begin position="35"/>
        <end position="340"/>
    </location>
</feature>
<evidence type="ECO:0000313" key="3">
    <source>
        <dbReference type="EMBL" id="SFR31761.1"/>
    </source>
</evidence>
<dbReference type="InterPro" id="IPR036779">
    <property type="entry name" value="LysM_dom_sf"/>
</dbReference>
<organism evidence="3 4">
    <name type="scientific">Microbacterium azadirachtae</name>
    <dbReference type="NCBI Taxonomy" id="582680"/>
    <lineage>
        <taxon>Bacteria</taxon>
        <taxon>Bacillati</taxon>
        <taxon>Actinomycetota</taxon>
        <taxon>Actinomycetes</taxon>
        <taxon>Micrococcales</taxon>
        <taxon>Microbacteriaceae</taxon>
        <taxon>Microbacterium</taxon>
    </lineage>
</organism>
<dbReference type="EMBL" id="FOYR01000001">
    <property type="protein sequence ID" value="SFR31761.1"/>
    <property type="molecule type" value="Genomic_DNA"/>
</dbReference>
<gene>
    <name evidence="3" type="ORF">SAMN04488591_0087</name>
</gene>
<dbReference type="Proteomes" id="UP000198877">
    <property type="component" value="Unassembled WGS sequence"/>
</dbReference>
<dbReference type="PROSITE" id="PS51318">
    <property type="entry name" value="TAT"/>
    <property type="match status" value="1"/>
</dbReference>
<dbReference type="AlphaFoldDB" id="A0A1I6FP94"/>
<accession>A0A1I6FP94</accession>
<dbReference type="Pfam" id="PF01476">
    <property type="entry name" value="LysM"/>
    <property type="match status" value="2"/>
</dbReference>
<dbReference type="InterPro" id="IPR006311">
    <property type="entry name" value="TAT_signal"/>
</dbReference>